<evidence type="ECO:0000256" key="1">
    <source>
        <dbReference type="SAM" id="SignalP"/>
    </source>
</evidence>
<feature type="signal peptide" evidence="1">
    <location>
        <begin position="1"/>
        <end position="33"/>
    </location>
</feature>
<protein>
    <submittedName>
        <fullName evidence="2">Uncharacterized protein</fullName>
    </submittedName>
</protein>
<keyword evidence="1" id="KW-0732">Signal</keyword>
<sequence>MAKISSSSSSSFSFLIVLSVLLVVANNLPTSHGITIQLSQISVNQLVSQIPSAVSGVPVDLTLITGTVNRVPLLVQSVTGTLNAVTRNLLVLSVGGVAPINLDTTTIINQVT</sequence>
<feature type="chain" id="PRO_5041416769" evidence="1">
    <location>
        <begin position="34"/>
        <end position="112"/>
    </location>
</feature>
<dbReference type="EMBL" id="JAJJMA010259197">
    <property type="protein sequence ID" value="MCL7044538.1"/>
    <property type="molecule type" value="Genomic_DNA"/>
</dbReference>
<reference evidence="2" key="1">
    <citation type="submission" date="2022-03" db="EMBL/GenBank/DDBJ databases">
        <title>A functionally conserved STORR gene fusion in Papaver species that diverged 16.8 million years ago.</title>
        <authorList>
            <person name="Catania T."/>
        </authorList>
    </citation>
    <scope>NUCLEOTIDE SEQUENCE</scope>
    <source>
        <strain evidence="2">S-191538</strain>
    </source>
</reference>
<dbReference type="Proteomes" id="UP001177140">
    <property type="component" value="Unassembled WGS sequence"/>
</dbReference>
<keyword evidence="3" id="KW-1185">Reference proteome</keyword>
<accession>A0AA41VNK4</accession>
<organism evidence="2 3">
    <name type="scientific">Papaver nudicaule</name>
    <name type="common">Iceland poppy</name>
    <dbReference type="NCBI Taxonomy" id="74823"/>
    <lineage>
        <taxon>Eukaryota</taxon>
        <taxon>Viridiplantae</taxon>
        <taxon>Streptophyta</taxon>
        <taxon>Embryophyta</taxon>
        <taxon>Tracheophyta</taxon>
        <taxon>Spermatophyta</taxon>
        <taxon>Magnoliopsida</taxon>
        <taxon>Ranunculales</taxon>
        <taxon>Papaveraceae</taxon>
        <taxon>Papaveroideae</taxon>
        <taxon>Papaver</taxon>
    </lineage>
</organism>
<comment type="caution">
    <text evidence="2">The sequence shown here is derived from an EMBL/GenBank/DDBJ whole genome shotgun (WGS) entry which is preliminary data.</text>
</comment>
<evidence type="ECO:0000313" key="3">
    <source>
        <dbReference type="Proteomes" id="UP001177140"/>
    </source>
</evidence>
<evidence type="ECO:0000313" key="2">
    <source>
        <dbReference type="EMBL" id="MCL7044538.1"/>
    </source>
</evidence>
<feature type="non-terminal residue" evidence="2">
    <location>
        <position position="112"/>
    </location>
</feature>
<name>A0AA41VNK4_PAPNU</name>
<gene>
    <name evidence="2" type="ORF">MKW94_014027</name>
</gene>
<dbReference type="AlphaFoldDB" id="A0AA41VNK4"/>
<proteinExistence type="predicted"/>